<dbReference type="Proteomes" id="UP000663841">
    <property type="component" value="Unassembled WGS sequence"/>
</dbReference>
<dbReference type="InterPro" id="IPR011333">
    <property type="entry name" value="SKP1/BTB/POZ_sf"/>
</dbReference>
<evidence type="ECO:0000259" key="1">
    <source>
        <dbReference type="PROSITE" id="PS50097"/>
    </source>
</evidence>
<evidence type="ECO:0000313" key="3">
    <source>
        <dbReference type="Proteomes" id="UP000663841"/>
    </source>
</evidence>
<accession>A0A8H3GQT4</accession>
<dbReference type="SMART" id="SM00225">
    <property type="entry name" value="BTB"/>
    <property type="match status" value="1"/>
</dbReference>
<dbReference type="EMBL" id="CAJMWW010000269">
    <property type="protein sequence ID" value="CAE6461622.1"/>
    <property type="molecule type" value="Genomic_DNA"/>
</dbReference>
<dbReference type="AlphaFoldDB" id="A0A8H3GQT4"/>
<organism evidence="2 3">
    <name type="scientific">Rhizoctonia solani</name>
    <dbReference type="NCBI Taxonomy" id="456999"/>
    <lineage>
        <taxon>Eukaryota</taxon>
        <taxon>Fungi</taxon>
        <taxon>Dikarya</taxon>
        <taxon>Basidiomycota</taxon>
        <taxon>Agaricomycotina</taxon>
        <taxon>Agaricomycetes</taxon>
        <taxon>Cantharellales</taxon>
        <taxon>Ceratobasidiaceae</taxon>
        <taxon>Rhizoctonia</taxon>
    </lineage>
</organism>
<protein>
    <recommendedName>
        <fullName evidence="1">BTB domain-containing protein</fullName>
    </recommendedName>
</protein>
<dbReference type="Gene3D" id="3.30.710.10">
    <property type="entry name" value="Potassium Channel Kv1.1, Chain A"/>
    <property type="match status" value="1"/>
</dbReference>
<dbReference type="InterPro" id="IPR000210">
    <property type="entry name" value="BTB/POZ_dom"/>
</dbReference>
<dbReference type="Pfam" id="PF00651">
    <property type="entry name" value="BTB"/>
    <property type="match status" value="1"/>
</dbReference>
<sequence>MNAYTKCASASNPVLFLPSTARSPICSLPVNTNMSTTFTLSSCQPPATSFLHQDENEDEFVVDFDGEDEFIITGGKHERFWLDDGNVVLVAKPPSQTQFRVHQSVLSRQSPVFKELFSYPSRAKFEKIHGCPVVPLGDTEEDIAALLSALYDGLTLQRTTISDVETTSGQLRLATKYQISNIRDKILSHLREEYPLQLADVDRKIPEKEKLYDPISIIQLGVPELLPYAWYRLARHSFSREGGDTGRLSNEEMYRLMVGREKLRSHLVVFALSAPPQNSSHPCTLGEQNQDQEWCQAAAQAYWTTAVLPLAARTLDPLYALNKLSRIPEERYGFCPSCAAWCAHVLREKRAELWSCVPNYFGLDKVESV</sequence>
<reference evidence="2" key="1">
    <citation type="submission" date="2021-01" db="EMBL/GenBank/DDBJ databases">
        <authorList>
            <person name="Kaushik A."/>
        </authorList>
    </citation>
    <scope>NUCLEOTIDE SEQUENCE</scope>
    <source>
        <strain evidence="2">AG3-T5</strain>
    </source>
</reference>
<dbReference type="CDD" id="cd18186">
    <property type="entry name" value="BTB_POZ_ZBTB_KLHL-like"/>
    <property type="match status" value="1"/>
</dbReference>
<comment type="caution">
    <text evidence="2">The sequence shown here is derived from an EMBL/GenBank/DDBJ whole genome shotgun (WGS) entry which is preliminary data.</text>
</comment>
<dbReference type="PROSITE" id="PS50097">
    <property type="entry name" value="BTB"/>
    <property type="match status" value="1"/>
</dbReference>
<feature type="domain" description="BTB" evidence="1">
    <location>
        <begin position="85"/>
        <end position="153"/>
    </location>
</feature>
<dbReference type="SUPFAM" id="SSF54695">
    <property type="entry name" value="POZ domain"/>
    <property type="match status" value="1"/>
</dbReference>
<gene>
    <name evidence="2" type="ORF">RDB_LOCUS152585</name>
</gene>
<proteinExistence type="predicted"/>
<name>A0A8H3GQT4_9AGAM</name>
<evidence type="ECO:0000313" key="2">
    <source>
        <dbReference type="EMBL" id="CAE6461622.1"/>
    </source>
</evidence>